<dbReference type="Proteomes" id="UP000887572">
    <property type="component" value="Unplaced"/>
</dbReference>
<evidence type="ECO:0000313" key="2">
    <source>
        <dbReference type="Proteomes" id="UP000887572"/>
    </source>
</evidence>
<organism evidence="2 3">
    <name type="scientific">Globodera rostochiensis</name>
    <name type="common">Golden nematode worm</name>
    <name type="synonym">Heterodera rostochiensis</name>
    <dbReference type="NCBI Taxonomy" id="31243"/>
    <lineage>
        <taxon>Eukaryota</taxon>
        <taxon>Metazoa</taxon>
        <taxon>Ecdysozoa</taxon>
        <taxon>Nematoda</taxon>
        <taxon>Chromadorea</taxon>
        <taxon>Rhabditida</taxon>
        <taxon>Tylenchina</taxon>
        <taxon>Tylenchomorpha</taxon>
        <taxon>Tylenchoidea</taxon>
        <taxon>Heteroderidae</taxon>
        <taxon>Heteroderinae</taxon>
        <taxon>Globodera</taxon>
    </lineage>
</organism>
<evidence type="ECO:0000259" key="1">
    <source>
        <dbReference type="PROSITE" id="PS50097"/>
    </source>
</evidence>
<sequence length="220" mass="25061">MESIETQCSSNIGGDQAKDNPYKLGGKIPGVCTEDVLLVNDEAVYVNKQVLAACSKFFRALFFGENAEEVPKVKIDGPDPVEQFERLVIATHDPWRLELNDECVEEVLLLANQFQFESIVNHCFEFLMDKSKKLATCKFRLADECGNVIMKKKFLNAITKDDFAWQNYFKNRAEEHWKKAGKMSKVQFAEVNSSIGNFSQKFLDTFDLLFKVSCCVILSK</sequence>
<dbReference type="PROSITE" id="PS50097">
    <property type="entry name" value="BTB"/>
    <property type="match status" value="1"/>
</dbReference>
<dbReference type="InterPro" id="IPR000210">
    <property type="entry name" value="BTB/POZ_dom"/>
</dbReference>
<feature type="domain" description="BTB" evidence="1">
    <location>
        <begin position="33"/>
        <end position="88"/>
    </location>
</feature>
<dbReference type="PANTHER" id="PTHR22744">
    <property type="entry name" value="HELIX LOOP HELIX PROTEIN 21-RELATED"/>
    <property type="match status" value="1"/>
</dbReference>
<dbReference type="SUPFAM" id="SSF54695">
    <property type="entry name" value="POZ domain"/>
    <property type="match status" value="1"/>
</dbReference>
<evidence type="ECO:0000313" key="3">
    <source>
        <dbReference type="WBParaSite" id="Gr19_v10_g4324.t2"/>
    </source>
</evidence>
<protein>
    <submittedName>
        <fullName evidence="3">BTB domain-containing protein</fullName>
    </submittedName>
</protein>
<dbReference type="Pfam" id="PF00651">
    <property type="entry name" value="BTB"/>
    <property type="match status" value="1"/>
</dbReference>
<dbReference type="SMART" id="SM00225">
    <property type="entry name" value="BTB"/>
    <property type="match status" value="1"/>
</dbReference>
<name>A0A914HTI6_GLORO</name>
<dbReference type="Gene3D" id="3.30.710.10">
    <property type="entry name" value="Potassium Channel Kv1.1, Chain A"/>
    <property type="match status" value="1"/>
</dbReference>
<dbReference type="WBParaSite" id="Gr19_v10_g4324.t2">
    <property type="protein sequence ID" value="Gr19_v10_g4324.t2"/>
    <property type="gene ID" value="Gr19_v10_g4324"/>
</dbReference>
<keyword evidence="2" id="KW-1185">Reference proteome</keyword>
<dbReference type="PANTHER" id="PTHR22744:SF14">
    <property type="entry name" value="BTB DOMAIN-CONTAINING PROTEIN-RELATED"/>
    <property type="match status" value="1"/>
</dbReference>
<accession>A0A914HTI6</accession>
<reference evidence="3" key="1">
    <citation type="submission" date="2022-11" db="UniProtKB">
        <authorList>
            <consortium name="WormBaseParasite"/>
        </authorList>
    </citation>
    <scope>IDENTIFICATION</scope>
</reference>
<dbReference type="InterPro" id="IPR011333">
    <property type="entry name" value="SKP1/BTB/POZ_sf"/>
</dbReference>
<proteinExistence type="predicted"/>
<dbReference type="CDD" id="cd18186">
    <property type="entry name" value="BTB_POZ_ZBTB_KLHL-like"/>
    <property type="match status" value="1"/>
</dbReference>
<dbReference type="AlphaFoldDB" id="A0A914HTI6"/>